<evidence type="ECO:0000313" key="1">
    <source>
        <dbReference type="EMBL" id="KAK1406018.1"/>
    </source>
</evidence>
<evidence type="ECO:0000313" key="2">
    <source>
        <dbReference type="Proteomes" id="UP001229421"/>
    </source>
</evidence>
<comment type="caution">
    <text evidence="1">The sequence shown here is derived from an EMBL/GenBank/DDBJ whole genome shotgun (WGS) entry which is preliminary data.</text>
</comment>
<reference evidence="1" key="1">
    <citation type="journal article" date="2023" name="bioRxiv">
        <title>Improved chromosome-level genome assembly for marigold (Tagetes erecta).</title>
        <authorList>
            <person name="Jiang F."/>
            <person name="Yuan L."/>
            <person name="Wang S."/>
            <person name="Wang H."/>
            <person name="Xu D."/>
            <person name="Wang A."/>
            <person name="Fan W."/>
        </authorList>
    </citation>
    <scope>NUCLEOTIDE SEQUENCE</scope>
    <source>
        <strain evidence="1">WSJ</strain>
        <tissue evidence="1">Leaf</tissue>
    </source>
</reference>
<name>A0AAD8JMG2_TARER</name>
<sequence length="98" mass="11219">MGWYGVWQEWVEFLHVDWRSDSFLIKAFVGGMGLNRDCFGLIFFVLLIDWIGKFPGLSEAAVPDLLQGVDDKSVWVSNDGKNVIFSTKQVFQDLSEQQ</sequence>
<dbReference type="AlphaFoldDB" id="A0AAD8JMG2"/>
<accession>A0AAD8JMG2</accession>
<dbReference type="EMBL" id="JAUHHV010000014">
    <property type="protein sequence ID" value="KAK1406018.1"/>
    <property type="molecule type" value="Genomic_DNA"/>
</dbReference>
<proteinExistence type="predicted"/>
<gene>
    <name evidence="1" type="ORF">QVD17_42275</name>
</gene>
<organism evidence="1 2">
    <name type="scientific">Tagetes erecta</name>
    <name type="common">African marigold</name>
    <dbReference type="NCBI Taxonomy" id="13708"/>
    <lineage>
        <taxon>Eukaryota</taxon>
        <taxon>Viridiplantae</taxon>
        <taxon>Streptophyta</taxon>
        <taxon>Embryophyta</taxon>
        <taxon>Tracheophyta</taxon>
        <taxon>Spermatophyta</taxon>
        <taxon>Magnoliopsida</taxon>
        <taxon>eudicotyledons</taxon>
        <taxon>Gunneridae</taxon>
        <taxon>Pentapetalae</taxon>
        <taxon>asterids</taxon>
        <taxon>campanulids</taxon>
        <taxon>Asterales</taxon>
        <taxon>Asteraceae</taxon>
        <taxon>Asteroideae</taxon>
        <taxon>Heliantheae alliance</taxon>
        <taxon>Tageteae</taxon>
        <taxon>Tagetes</taxon>
    </lineage>
</organism>
<keyword evidence="2" id="KW-1185">Reference proteome</keyword>
<dbReference type="Proteomes" id="UP001229421">
    <property type="component" value="Unassembled WGS sequence"/>
</dbReference>
<protein>
    <submittedName>
        <fullName evidence="1">Uncharacterized protein</fullName>
    </submittedName>
</protein>